<sequence length="42" mass="4658">MVRAVDITSHTSSLADELAEDMVRTYAVAHDPVASARPTMWR</sequence>
<dbReference type="Proteomes" id="UP000057134">
    <property type="component" value="Chromosome"/>
</dbReference>
<dbReference type="EMBL" id="CP011269">
    <property type="protein sequence ID" value="ALI23900.1"/>
    <property type="molecule type" value="Genomic_DNA"/>
</dbReference>
<organism evidence="1 2">
    <name type="scientific">Mycolicibacterium fortuitum</name>
    <name type="common">Mycobacterium fortuitum</name>
    <dbReference type="NCBI Taxonomy" id="1766"/>
    <lineage>
        <taxon>Bacteria</taxon>
        <taxon>Bacillati</taxon>
        <taxon>Actinomycetota</taxon>
        <taxon>Actinomycetes</taxon>
        <taxon>Mycobacteriales</taxon>
        <taxon>Mycobacteriaceae</taxon>
        <taxon>Mycolicibacterium</taxon>
    </lineage>
</organism>
<dbReference type="STRING" id="1766.XA26_00340"/>
<keyword evidence="2" id="KW-1185">Reference proteome</keyword>
<protein>
    <submittedName>
        <fullName evidence="1">Uncharacterized protein</fullName>
    </submittedName>
</protein>
<evidence type="ECO:0000313" key="2">
    <source>
        <dbReference type="Proteomes" id="UP000057134"/>
    </source>
</evidence>
<evidence type="ECO:0000313" key="1">
    <source>
        <dbReference type="EMBL" id="ALI23900.1"/>
    </source>
</evidence>
<dbReference type="KEGG" id="mft:XA26_00340"/>
<accession>A0A0N9Y3R8</accession>
<name>A0A0N9Y3R8_MYCFO</name>
<dbReference type="AlphaFoldDB" id="A0A0N9Y3R8"/>
<gene>
    <name evidence="1" type="ORF">XA26_00340</name>
</gene>
<reference evidence="1 2" key="1">
    <citation type="journal article" date="2015" name="MBio">
        <title>Enzymatic Degradation of Phenazines Can Generate Energy and Protect Sensitive Organisms from Toxicity.</title>
        <authorList>
            <person name="Costa K.C."/>
            <person name="Bergkessel M."/>
            <person name="Saunders S."/>
            <person name="Korlach J."/>
            <person name="Newman D.K."/>
        </authorList>
    </citation>
    <scope>NUCLEOTIDE SEQUENCE [LARGE SCALE GENOMIC DNA]</scope>
    <source>
        <strain evidence="1 2">CT6</strain>
    </source>
</reference>
<proteinExistence type="predicted"/>